<feature type="domain" description="Chlorhexidine efflux transporter" evidence="2">
    <location>
        <begin position="71"/>
        <end position="133"/>
    </location>
</feature>
<dbReference type="InterPro" id="IPR007896">
    <property type="entry name" value="BTP_bacteria"/>
</dbReference>
<dbReference type="Pfam" id="PF05232">
    <property type="entry name" value="BTP"/>
    <property type="match status" value="2"/>
</dbReference>
<dbReference type="InterPro" id="IPR058208">
    <property type="entry name" value="PACE"/>
</dbReference>
<gene>
    <name evidence="3" type="ORF">HNP73_003950</name>
</gene>
<dbReference type="AlphaFoldDB" id="A0A840SLL1"/>
<protein>
    <submittedName>
        <fullName evidence="3">Putative membrane protein</fullName>
    </submittedName>
</protein>
<sequence length="142" mass="15239">MHGWKRRVVYVTAYEAIAIIVTTIGIATLYGVGGAHAGGLSVLSSAIAMAWNAIYNAGFEAWEARRAVAGRPLSMRIAHAIGFEGGLALILVPVVAWWMGIGLIEALLLDLGLLTFFLVYTFVFNLAFDRIFGLPASAVREA</sequence>
<evidence type="ECO:0000313" key="4">
    <source>
        <dbReference type="Proteomes" id="UP000549457"/>
    </source>
</evidence>
<accession>A0A840SLL1</accession>
<feature type="domain" description="Chlorhexidine efflux transporter" evidence="2">
    <location>
        <begin position="3"/>
        <end position="65"/>
    </location>
</feature>
<keyword evidence="4" id="KW-1185">Reference proteome</keyword>
<evidence type="ECO:0000313" key="3">
    <source>
        <dbReference type="EMBL" id="MBB5223989.1"/>
    </source>
</evidence>
<dbReference type="EMBL" id="JACHFM010000005">
    <property type="protein sequence ID" value="MBB5223989.1"/>
    <property type="molecule type" value="Genomic_DNA"/>
</dbReference>
<organism evidence="3 4">
    <name type="scientific">Amaricoccus macauensis</name>
    <dbReference type="NCBI Taxonomy" id="57001"/>
    <lineage>
        <taxon>Bacteria</taxon>
        <taxon>Pseudomonadati</taxon>
        <taxon>Pseudomonadota</taxon>
        <taxon>Alphaproteobacteria</taxon>
        <taxon>Rhodobacterales</taxon>
        <taxon>Paracoccaceae</taxon>
        <taxon>Amaricoccus</taxon>
    </lineage>
</organism>
<reference evidence="3 4" key="1">
    <citation type="submission" date="2020-08" db="EMBL/GenBank/DDBJ databases">
        <title>Genomic Encyclopedia of Type Strains, Phase IV (KMG-IV): sequencing the most valuable type-strain genomes for metagenomic binning, comparative biology and taxonomic classification.</title>
        <authorList>
            <person name="Goeker M."/>
        </authorList>
    </citation>
    <scope>NUCLEOTIDE SEQUENCE [LARGE SCALE GENOMIC DNA]</scope>
    <source>
        <strain evidence="3 4">DSM 101730</strain>
    </source>
</reference>
<keyword evidence="1" id="KW-1133">Transmembrane helix</keyword>
<name>A0A840SLL1_9RHOB</name>
<evidence type="ECO:0000259" key="2">
    <source>
        <dbReference type="Pfam" id="PF05232"/>
    </source>
</evidence>
<evidence type="ECO:0000256" key="1">
    <source>
        <dbReference type="SAM" id="Phobius"/>
    </source>
</evidence>
<comment type="caution">
    <text evidence="3">The sequence shown here is derived from an EMBL/GenBank/DDBJ whole genome shotgun (WGS) entry which is preliminary data.</text>
</comment>
<keyword evidence="1" id="KW-0812">Transmembrane</keyword>
<keyword evidence="1" id="KW-0472">Membrane</keyword>
<dbReference type="Proteomes" id="UP000549457">
    <property type="component" value="Unassembled WGS sequence"/>
</dbReference>
<feature type="transmembrane region" description="Helical" evidence="1">
    <location>
        <begin position="38"/>
        <end position="59"/>
    </location>
</feature>
<feature type="transmembrane region" description="Helical" evidence="1">
    <location>
        <begin position="12"/>
        <end position="32"/>
    </location>
</feature>
<proteinExistence type="predicted"/>
<dbReference type="RefSeq" id="WP_184154035.1">
    <property type="nucleotide sequence ID" value="NZ_JACHFM010000005.1"/>
</dbReference>
<dbReference type="NCBIfam" id="NF033664">
    <property type="entry name" value="PACE_transport"/>
    <property type="match status" value="1"/>
</dbReference>
<feature type="transmembrane region" description="Helical" evidence="1">
    <location>
        <begin position="80"/>
        <end position="100"/>
    </location>
</feature>
<feature type="transmembrane region" description="Helical" evidence="1">
    <location>
        <begin position="106"/>
        <end position="128"/>
    </location>
</feature>